<dbReference type="InParanoid" id="A0A423Q2A7"/>
<proteinExistence type="predicted"/>
<keyword evidence="2" id="KW-1185">Reference proteome</keyword>
<gene>
    <name evidence="1" type="ORF">SAJA_00785</name>
</gene>
<dbReference type="SUPFAM" id="SSF143100">
    <property type="entry name" value="TTHA1013/TTHA0281-like"/>
    <property type="match status" value="1"/>
</dbReference>
<dbReference type="InterPro" id="IPR035069">
    <property type="entry name" value="TTHA1013/TTHA0281-like"/>
</dbReference>
<dbReference type="EMBL" id="AYKG01000001">
    <property type="protein sequence ID" value="ROO32801.1"/>
    <property type="molecule type" value="Genomic_DNA"/>
</dbReference>
<evidence type="ECO:0008006" key="3">
    <source>
        <dbReference type="Google" id="ProtNLM"/>
    </source>
</evidence>
<organism evidence="1 2">
    <name type="scientific">Salinisphaera japonica YTM-1</name>
    <dbReference type="NCBI Taxonomy" id="1209778"/>
    <lineage>
        <taxon>Bacteria</taxon>
        <taxon>Pseudomonadati</taxon>
        <taxon>Pseudomonadota</taxon>
        <taxon>Gammaproteobacteria</taxon>
        <taxon>Salinisphaerales</taxon>
        <taxon>Salinisphaeraceae</taxon>
        <taxon>Salinisphaera</taxon>
    </lineage>
</organism>
<protein>
    <recommendedName>
        <fullName evidence="3">HicB family protein</fullName>
    </recommendedName>
</protein>
<sequence>MQLRCYAEGQSGDWQAICLDLDIAVQGETFDQVNSELREAITLFLEEVKECSQADQKRLLRRRAPLRMRLKYAWLLLKNNSDDNDKSERHEFSYPAALA</sequence>
<evidence type="ECO:0000313" key="2">
    <source>
        <dbReference type="Proteomes" id="UP000285310"/>
    </source>
</evidence>
<reference evidence="1 2" key="1">
    <citation type="submission" date="2013-10" db="EMBL/GenBank/DDBJ databases">
        <title>Salinisphaera japonica YTM-1 Genome Sequencing.</title>
        <authorList>
            <person name="Lai Q."/>
            <person name="Li C."/>
            <person name="Shao Z."/>
        </authorList>
    </citation>
    <scope>NUCLEOTIDE SEQUENCE [LARGE SCALE GENOMIC DNA]</scope>
    <source>
        <strain evidence="1 2">YTM-1</strain>
    </source>
</reference>
<dbReference type="Gene3D" id="3.30.160.250">
    <property type="match status" value="1"/>
</dbReference>
<comment type="caution">
    <text evidence="1">The sequence shown here is derived from an EMBL/GenBank/DDBJ whole genome shotgun (WGS) entry which is preliminary data.</text>
</comment>
<accession>A0A423Q2A7</accession>
<evidence type="ECO:0000313" key="1">
    <source>
        <dbReference type="EMBL" id="ROO32801.1"/>
    </source>
</evidence>
<dbReference type="AlphaFoldDB" id="A0A423Q2A7"/>
<dbReference type="OrthoDB" id="8452823at2"/>
<name>A0A423Q2A7_9GAMM</name>
<dbReference type="RefSeq" id="WP_123656736.1">
    <property type="nucleotide sequence ID" value="NZ_AYKG01000001.1"/>
</dbReference>
<dbReference type="Proteomes" id="UP000285310">
    <property type="component" value="Unassembled WGS sequence"/>
</dbReference>